<dbReference type="InterPro" id="IPR050287">
    <property type="entry name" value="MTA/SAH_deaminase"/>
</dbReference>
<dbReference type="InterPro" id="IPR032466">
    <property type="entry name" value="Metal_Hydrolase"/>
</dbReference>
<feature type="domain" description="Amidohydrolase-related" evidence="2">
    <location>
        <begin position="64"/>
        <end position="241"/>
    </location>
</feature>
<dbReference type="RefSeq" id="XP_022512916.1">
    <property type="nucleotide sequence ID" value="XM_022654777.1"/>
</dbReference>
<dbReference type="OrthoDB" id="194468at2759"/>
<dbReference type="SUPFAM" id="SSF51338">
    <property type="entry name" value="Composite domain of metallo-dependent hydrolases"/>
    <property type="match status" value="1"/>
</dbReference>
<protein>
    <recommendedName>
        <fullName evidence="2">Amidohydrolase-related domain-containing protein</fullName>
    </recommendedName>
</protein>
<proteinExistence type="predicted"/>
<accession>A0A177F9T6</accession>
<dbReference type="Proteomes" id="UP000077002">
    <property type="component" value="Unassembled WGS sequence"/>
</dbReference>
<comment type="caution">
    <text evidence="3">The sequence shown here is derived from an EMBL/GenBank/DDBJ whole genome shotgun (WGS) entry which is preliminary data.</text>
</comment>
<dbReference type="PANTHER" id="PTHR43794:SF11">
    <property type="entry name" value="AMIDOHYDROLASE-RELATED DOMAIN-CONTAINING PROTEIN"/>
    <property type="match status" value="1"/>
</dbReference>
<dbReference type="AlphaFoldDB" id="A0A177F9T6"/>
<dbReference type="SUPFAM" id="SSF51556">
    <property type="entry name" value="Metallo-dependent hydrolases"/>
    <property type="match status" value="1"/>
</dbReference>
<dbReference type="Pfam" id="PF01979">
    <property type="entry name" value="Amidohydro_1"/>
    <property type="match status" value="2"/>
</dbReference>
<reference evidence="3 4" key="1">
    <citation type="submission" date="2016-03" db="EMBL/GenBank/DDBJ databases">
        <title>Draft genome sequence of the Fonsecaea monophora CBS 269.37.</title>
        <authorList>
            <person name="Bombassaro A."/>
            <person name="Vinicius W.A."/>
            <person name="De Hoog S."/>
            <person name="Sun J."/>
            <person name="Souza E.M."/>
            <person name="Raittz R.T."/>
            <person name="Costa F."/>
            <person name="Leao A.C."/>
            <person name="Tadra-Sfeir M.Z."/>
            <person name="Baura V."/>
            <person name="Balsanelli E."/>
            <person name="Pedrosa F.O."/>
            <person name="Moreno L.F."/>
            <person name="Steffens M.B."/>
            <person name="Xi L."/>
            <person name="Bocca A.L."/>
            <person name="Felipe M.S."/>
            <person name="Teixeira M."/>
            <person name="Telles Filho F.Q."/>
            <person name="Azevedo C.M."/>
            <person name="Gomes R."/>
            <person name="Vicente V.A."/>
        </authorList>
    </citation>
    <scope>NUCLEOTIDE SEQUENCE [LARGE SCALE GENOMIC DNA]</scope>
    <source>
        <strain evidence="3 4">CBS 269.37</strain>
    </source>
</reference>
<sequence length="545" mass="58528">MAATHPPSSILLRGGTILTHGDKDHVVPLWVTDLLVRNGVITDIGKNISPPSSDTEVIDCKGKIISPGFVDTHHHLWQTQLKGRHAEQGGNGSVRQVLLTTATLGNMMSYAYSPDDMYWGQLSGCLEAIHAGTTTVLDHAHCAYSPAHAASALNATIDSGIRGIFAYSIPMRISKWDQSQCTPDQDLLPEWALKQIAELAQTHNQPGAVVEIGMGFDFWFLPQEMVLGMLAKLRQSGLRVLTSHAGCNAFMGLQSPVPKFQSYKLLGAPYPPPETAREMPFLLLSHCNGLPQEDLSILASTGTPISSTPGTEAQMGMSYPVALDPALRNQYGNTANVSLGVDCHSSEPSSMPQQARMLLQLARVEKNARLLAKGQFPSGDVTGTSEDVFNLATIRGARCLGLDADVGSIAPGKKADLLVFNASASVGMLSAAEYDPVVAIVRFSEAADIDTVIVDGVVRKRAGKLLVTPVGRHVTASQANIRGTAAGEAVSEAATVHLEWTEIADRVRRSQREIQSRIDGLSLDKARDMMLSAYHTDLSRLVDAR</sequence>
<gene>
    <name evidence="3" type="ORF">AYO21_04806</name>
</gene>
<dbReference type="EMBL" id="LVKK01000028">
    <property type="protein sequence ID" value="OAG40964.1"/>
    <property type="molecule type" value="Genomic_DNA"/>
</dbReference>
<evidence type="ECO:0000313" key="4">
    <source>
        <dbReference type="Proteomes" id="UP000077002"/>
    </source>
</evidence>
<keyword evidence="4" id="KW-1185">Reference proteome</keyword>
<dbReference type="Gene3D" id="3.20.20.140">
    <property type="entry name" value="Metal-dependent hydrolases"/>
    <property type="match status" value="1"/>
</dbReference>
<feature type="domain" description="Amidohydrolase-related" evidence="2">
    <location>
        <begin position="334"/>
        <end position="458"/>
    </location>
</feature>
<dbReference type="Gene3D" id="2.30.40.10">
    <property type="entry name" value="Urease, subunit C, domain 1"/>
    <property type="match status" value="1"/>
</dbReference>
<dbReference type="InterPro" id="IPR006680">
    <property type="entry name" value="Amidohydro-rel"/>
</dbReference>
<keyword evidence="1" id="KW-0378">Hydrolase</keyword>
<dbReference type="PANTHER" id="PTHR43794">
    <property type="entry name" value="AMINOHYDROLASE SSNA-RELATED"/>
    <property type="match status" value="1"/>
</dbReference>
<organism evidence="3 4">
    <name type="scientific">Fonsecaea monophora</name>
    <dbReference type="NCBI Taxonomy" id="254056"/>
    <lineage>
        <taxon>Eukaryota</taxon>
        <taxon>Fungi</taxon>
        <taxon>Dikarya</taxon>
        <taxon>Ascomycota</taxon>
        <taxon>Pezizomycotina</taxon>
        <taxon>Eurotiomycetes</taxon>
        <taxon>Chaetothyriomycetidae</taxon>
        <taxon>Chaetothyriales</taxon>
        <taxon>Herpotrichiellaceae</taxon>
        <taxon>Fonsecaea</taxon>
    </lineage>
</organism>
<evidence type="ECO:0000256" key="1">
    <source>
        <dbReference type="ARBA" id="ARBA00022801"/>
    </source>
</evidence>
<dbReference type="GO" id="GO:0016810">
    <property type="term" value="F:hydrolase activity, acting on carbon-nitrogen (but not peptide) bonds"/>
    <property type="evidence" value="ECO:0007669"/>
    <property type="project" value="InterPro"/>
</dbReference>
<name>A0A177F9T6_9EURO</name>
<dbReference type="InterPro" id="IPR011059">
    <property type="entry name" value="Metal-dep_hydrolase_composite"/>
</dbReference>
<evidence type="ECO:0000259" key="2">
    <source>
        <dbReference type="Pfam" id="PF01979"/>
    </source>
</evidence>
<evidence type="ECO:0000313" key="3">
    <source>
        <dbReference type="EMBL" id="OAG40964.1"/>
    </source>
</evidence>
<dbReference type="GeneID" id="34599974"/>